<organism evidence="11 12">
    <name type="scientific">Tectimicrobiota bacterium</name>
    <dbReference type="NCBI Taxonomy" id="2528274"/>
    <lineage>
        <taxon>Bacteria</taxon>
        <taxon>Pseudomonadati</taxon>
        <taxon>Nitrospinota/Tectimicrobiota group</taxon>
        <taxon>Candidatus Tectimicrobiota</taxon>
    </lineage>
</organism>
<dbReference type="Gene3D" id="3.40.1440.10">
    <property type="entry name" value="GIY-YIG endonuclease"/>
    <property type="match status" value="1"/>
</dbReference>
<dbReference type="Proteomes" id="UP000782312">
    <property type="component" value="Unassembled WGS sequence"/>
</dbReference>
<dbReference type="SMART" id="SM00465">
    <property type="entry name" value="GIYc"/>
    <property type="match status" value="1"/>
</dbReference>
<evidence type="ECO:0000256" key="2">
    <source>
        <dbReference type="ARBA" id="ARBA00022763"/>
    </source>
</evidence>
<feature type="domain" description="UvrC family homology region profile" evidence="10">
    <location>
        <begin position="263"/>
        <end position="484"/>
    </location>
</feature>
<accession>A0A932MM57</accession>
<comment type="similarity">
    <text evidence="7">Belongs to the UvrC family.</text>
</comment>
<evidence type="ECO:0000313" key="12">
    <source>
        <dbReference type="Proteomes" id="UP000782312"/>
    </source>
</evidence>
<dbReference type="PANTHER" id="PTHR30562:SF1">
    <property type="entry name" value="UVRABC SYSTEM PROTEIN C"/>
    <property type="match status" value="1"/>
</dbReference>
<sequence>MQDQAETVRGDLQEAVRRLPDGPGIYIFKGAGGEFLYVGKATRLRSRVRSYFARRLDRSPWIARMVEDIASIEHVTTSNEVEALILESNYIKRHRPKHNVLLRDDKHFPYLKMSTQEDYPRLSVVRRPAGDGADYLGPFPSPGNLRRTIRFLQKSFHIRACTGGIEDKTSKRCIYFQMGQCLGPCDGLQGQEEYRAGVEDALDFLRGRSTEVVARLRAGMEREAEALRFEAAAKIRDRIRDIEELTAQQRQRVASAREADQDILGLHREGGRAVFRMFFVRGGRLLGDQVFSLAAPAELPGGEVVSSFMKQYYASQSFLPAEVLLPAAPPDAEVIARWLAGRKDRKVEVLTPRRGDKRRLVEMACENAAQSAEGEAAAVLKEQAALGAVQRALGLEGPPALIEAFDISNLRGSHIVGASVAFRDGKPLKDSYRRYRVRSVAGSADDFASMREIVLRRVERLVNEGGEMPGLILIDGGKGQLSAAAAALEEAGAADVGLAAISKGRTADNPTDQDVFYLPGRSEPVRMEEGSPGKLLLQRIRDEVHRFVLTYHRARRSSGELRSGLDDVPGLGPKRRRNLLRAFGSLRGVLDAGDAQLLAVPGITPAVVAALREKLGGGPAAEEAP</sequence>
<dbReference type="NCBIfam" id="TIGR00194">
    <property type="entry name" value="uvrC"/>
    <property type="match status" value="1"/>
</dbReference>
<dbReference type="Pfam" id="PF14520">
    <property type="entry name" value="HHH_5"/>
    <property type="match status" value="1"/>
</dbReference>
<dbReference type="GO" id="GO:0006289">
    <property type="term" value="P:nucleotide-excision repair"/>
    <property type="evidence" value="ECO:0007669"/>
    <property type="project" value="UniProtKB-UniRule"/>
</dbReference>
<evidence type="ECO:0000256" key="3">
    <source>
        <dbReference type="ARBA" id="ARBA00022769"/>
    </source>
</evidence>
<dbReference type="PANTHER" id="PTHR30562">
    <property type="entry name" value="UVRC/OXIDOREDUCTASE"/>
    <property type="match status" value="1"/>
</dbReference>
<dbReference type="GO" id="GO:0005737">
    <property type="term" value="C:cytoplasm"/>
    <property type="evidence" value="ECO:0007669"/>
    <property type="project" value="UniProtKB-SubCell"/>
</dbReference>
<dbReference type="SUPFAM" id="SSF46600">
    <property type="entry name" value="C-terminal UvrC-binding domain of UvrB"/>
    <property type="match status" value="1"/>
</dbReference>
<dbReference type="EMBL" id="JACPUR010000017">
    <property type="protein sequence ID" value="MBI3127285.1"/>
    <property type="molecule type" value="Genomic_DNA"/>
</dbReference>
<dbReference type="InterPro" id="IPR036876">
    <property type="entry name" value="UVR_dom_sf"/>
</dbReference>
<feature type="domain" description="UVR" evidence="8">
    <location>
        <begin position="210"/>
        <end position="245"/>
    </location>
</feature>
<dbReference type="GO" id="GO:0003677">
    <property type="term" value="F:DNA binding"/>
    <property type="evidence" value="ECO:0007669"/>
    <property type="project" value="UniProtKB-UniRule"/>
</dbReference>
<dbReference type="InterPro" id="IPR001162">
    <property type="entry name" value="UvrC_RNase_H_dom"/>
</dbReference>
<evidence type="ECO:0000256" key="6">
    <source>
        <dbReference type="ARBA" id="ARBA00023236"/>
    </source>
</evidence>
<dbReference type="SUPFAM" id="SSF82771">
    <property type="entry name" value="GIY-YIG endonuclease"/>
    <property type="match status" value="1"/>
</dbReference>
<dbReference type="Gene3D" id="4.10.860.10">
    <property type="entry name" value="UVR domain"/>
    <property type="match status" value="1"/>
</dbReference>
<dbReference type="HAMAP" id="MF_00203">
    <property type="entry name" value="UvrC"/>
    <property type="match status" value="1"/>
</dbReference>
<keyword evidence="4 7" id="KW-0267">Excision nuclease</keyword>
<dbReference type="AlphaFoldDB" id="A0A932MM57"/>
<evidence type="ECO:0000256" key="5">
    <source>
        <dbReference type="ARBA" id="ARBA00023204"/>
    </source>
</evidence>
<dbReference type="FunFam" id="3.40.1440.10:FF:000001">
    <property type="entry name" value="UvrABC system protein C"/>
    <property type="match status" value="1"/>
</dbReference>
<dbReference type="Gene3D" id="3.30.420.340">
    <property type="entry name" value="UvrC, RNAse H endonuclease domain"/>
    <property type="match status" value="1"/>
</dbReference>
<dbReference type="CDD" id="cd10434">
    <property type="entry name" value="GIY-YIG_UvrC_Cho"/>
    <property type="match status" value="1"/>
</dbReference>
<dbReference type="InterPro" id="IPR000305">
    <property type="entry name" value="GIY-YIG_endonuc"/>
</dbReference>
<dbReference type="Pfam" id="PF01541">
    <property type="entry name" value="GIY-YIG"/>
    <property type="match status" value="1"/>
</dbReference>
<keyword evidence="2 7" id="KW-0227">DNA damage</keyword>
<evidence type="ECO:0000259" key="10">
    <source>
        <dbReference type="PROSITE" id="PS50165"/>
    </source>
</evidence>
<dbReference type="SUPFAM" id="SSF47781">
    <property type="entry name" value="RuvA domain 2-like"/>
    <property type="match status" value="1"/>
</dbReference>
<dbReference type="GO" id="GO:0009380">
    <property type="term" value="C:excinuclease repair complex"/>
    <property type="evidence" value="ECO:0007669"/>
    <property type="project" value="InterPro"/>
</dbReference>
<evidence type="ECO:0000256" key="7">
    <source>
        <dbReference type="HAMAP-Rule" id="MF_00203"/>
    </source>
</evidence>
<dbReference type="GO" id="GO:0009381">
    <property type="term" value="F:excinuclease ABC activity"/>
    <property type="evidence" value="ECO:0007669"/>
    <property type="project" value="UniProtKB-UniRule"/>
</dbReference>
<comment type="function">
    <text evidence="7">The UvrABC repair system catalyzes the recognition and processing of DNA lesions. UvrC both incises the 5' and 3' sides of the lesion. The N-terminal half is responsible for the 3' incision and the C-terminal half is responsible for the 5' incision.</text>
</comment>
<keyword evidence="5 7" id="KW-0234">DNA repair</keyword>
<dbReference type="SMART" id="SM00278">
    <property type="entry name" value="HhH1"/>
    <property type="match status" value="2"/>
</dbReference>
<keyword evidence="3 7" id="KW-0228">DNA excision</keyword>
<evidence type="ECO:0000313" key="11">
    <source>
        <dbReference type="EMBL" id="MBI3127285.1"/>
    </source>
</evidence>
<comment type="subcellular location">
    <subcellularLocation>
        <location evidence="7">Cytoplasm</location>
    </subcellularLocation>
</comment>
<dbReference type="InterPro" id="IPR001943">
    <property type="entry name" value="UVR_dom"/>
</dbReference>
<evidence type="ECO:0000259" key="9">
    <source>
        <dbReference type="PROSITE" id="PS50164"/>
    </source>
</evidence>
<dbReference type="InterPro" id="IPR038476">
    <property type="entry name" value="UvrC_RNase_H_dom_sf"/>
</dbReference>
<evidence type="ECO:0000259" key="8">
    <source>
        <dbReference type="PROSITE" id="PS50151"/>
    </source>
</evidence>
<feature type="domain" description="GIY-YIG" evidence="9">
    <location>
        <begin position="21"/>
        <end position="100"/>
    </location>
</feature>
<dbReference type="Gene3D" id="1.10.150.20">
    <property type="entry name" value="5' to 3' exonuclease, C-terminal subdomain"/>
    <property type="match status" value="1"/>
</dbReference>
<keyword evidence="1 7" id="KW-0963">Cytoplasm</keyword>
<dbReference type="Pfam" id="PF02151">
    <property type="entry name" value="UVR"/>
    <property type="match status" value="1"/>
</dbReference>
<dbReference type="PROSITE" id="PS50164">
    <property type="entry name" value="GIY_YIG"/>
    <property type="match status" value="1"/>
</dbReference>
<dbReference type="InterPro" id="IPR004791">
    <property type="entry name" value="UvrC"/>
</dbReference>
<proteinExistence type="inferred from homology"/>
<name>A0A932MM57_UNCTE</name>
<dbReference type="PROSITE" id="PS50151">
    <property type="entry name" value="UVR"/>
    <property type="match status" value="1"/>
</dbReference>
<dbReference type="GO" id="GO:0009432">
    <property type="term" value="P:SOS response"/>
    <property type="evidence" value="ECO:0007669"/>
    <property type="project" value="UniProtKB-UniRule"/>
</dbReference>
<evidence type="ECO:0000256" key="4">
    <source>
        <dbReference type="ARBA" id="ARBA00022881"/>
    </source>
</evidence>
<dbReference type="InterPro" id="IPR047296">
    <property type="entry name" value="GIY-YIG_UvrC_Cho"/>
</dbReference>
<dbReference type="InterPro" id="IPR050066">
    <property type="entry name" value="UvrABC_protein_C"/>
</dbReference>
<comment type="caution">
    <text evidence="11">The sequence shown here is derived from an EMBL/GenBank/DDBJ whole genome shotgun (WGS) entry which is preliminary data.</text>
</comment>
<evidence type="ECO:0000256" key="1">
    <source>
        <dbReference type="ARBA" id="ARBA00022490"/>
    </source>
</evidence>
<keyword evidence="6 7" id="KW-0742">SOS response</keyword>
<protein>
    <recommendedName>
        <fullName evidence="7">UvrABC system protein C</fullName>
        <shortName evidence="7">Protein UvrC</shortName>
    </recommendedName>
    <alternativeName>
        <fullName evidence="7">Excinuclease ABC subunit C</fullName>
    </alternativeName>
</protein>
<dbReference type="InterPro" id="IPR003583">
    <property type="entry name" value="Hlx-hairpin-Hlx_DNA-bd_motif"/>
</dbReference>
<reference evidence="11" key="1">
    <citation type="submission" date="2020-07" db="EMBL/GenBank/DDBJ databases">
        <title>Huge and variable diversity of episymbiotic CPR bacteria and DPANN archaea in groundwater ecosystems.</title>
        <authorList>
            <person name="He C.Y."/>
            <person name="Keren R."/>
            <person name="Whittaker M."/>
            <person name="Farag I.F."/>
            <person name="Doudna J."/>
            <person name="Cate J.H.D."/>
            <person name="Banfield J.F."/>
        </authorList>
    </citation>
    <scope>NUCLEOTIDE SEQUENCE</scope>
    <source>
        <strain evidence="11">NC_groundwater_763_Ag_S-0.2um_68_21</strain>
    </source>
</reference>
<dbReference type="PROSITE" id="PS50165">
    <property type="entry name" value="UVRC"/>
    <property type="match status" value="1"/>
</dbReference>
<comment type="subunit">
    <text evidence="7">Interacts with UvrB in an incision complex.</text>
</comment>
<dbReference type="Pfam" id="PF22920">
    <property type="entry name" value="UvrC_RNaseH"/>
    <property type="match status" value="1"/>
</dbReference>
<dbReference type="Pfam" id="PF08459">
    <property type="entry name" value="UvrC_RNaseH_dom"/>
    <property type="match status" value="1"/>
</dbReference>
<dbReference type="InterPro" id="IPR035901">
    <property type="entry name" value="GIY-YIG_endonuc_sf"/>
</dbReference>
<gene>
    <name evidence="7 11" type="primary">uvrC</name>
    <name evidence="11" type="ORF">HYZ11_06745</name>
</gene>
<dbReference type="InterPro" id="IPR010994">
    <property type="entry name" value="RuvA_2-like"/>
</dbReference>